<dbReference type="OMA" id="ECFTNIS"/>
<keyword evidence="2" id="KW-1185">Reference proteome</keyword>
<proteinExistence type="predicted"/>
<dbReference type="OrthoDB" id="5854729at2759"/>
<dbReference type="EMBL" id="UZAF01017737">
    <property type="protein sequence ID" value="VDO44533.1"/>
    <property type="molecule type" value="Genomic_DNA"/>
</dbReference>
<dbReference type="Proteomes" id="UP000268014">
    <property type="component" value="Unassembled WGS sequence"/>
</dbReference>
<reference evidence="1 2" key="2">
    <citation type="submission" date="2018-11" db="EMBL/GenBank/DDBJ databases">
        <authorList>
            <consortium name="Pathogen Informatics"/>
        </authorList>
    </citation>
    <scope>NUCLEOTIDE SEQUENCE [LARGE SCALE GENOMIC DNA]</scope>
    <source>
        <strain evidence="1 2">MHpl1</strain>
    </source>
</reference>
<evidence type="ECO:0000313" key="1">
    <source>
        <dbReference type="EMBL" id="VDO44533.1"/>
    </source>
</evidence>
<reference evidence="3" key="1">
    <citation type="submission" date="2017-02" db="UniProtKB">
        <authorList>
            <consortium name="WormBaseParasite"/>
        </authorList>
    </citation>
    <scope>IDENTIFICATION</scope>
</reference>
<dbReference type="WBParaSite" id="HPLM_0001203801-mRNA-1">
    <property type="protein sequence ID" value="HPLM_0001203801-mRNA-1"/>
    <property type="gene ID" value="HPLM_0001203801"/>
</dbReference>
<dbReference type="STRING" id="6290.A0A0N4WLK8"/>
<evidence type="ECO:0000313" key="2">
    <source>
        <dbReference type="Proteomes" id="UP000268014"/>
    </source>
</evidence>
<gene>
    <name evidence="1" type="ORF">HPLM_LOCUS12030</name>
</gene>
<protein>
    <submittedName>
        <fullName evidence="3">Integrase</fullName>
    </submittedName>
</protein>
<sequence length="138" mass="15916">MTKPGRRKLEHYGERYVHRLAKTRNRQTENIEKFLGINDENGHLLTDRRQSLKRWRECFTNISTAGFTRHAITCAPLVRGPVQKIIVNEAITALKKMKSGKATGPDDLAVDLLKWKGWNPAGWLTEFSTTSLQRRRCL</sequence>
<evidence type="ECO:0000313" key="3">
    <source>
        <dbReference type="WBParaSite" id="HPLM_0001203801-mRNA-1"/>
    </source>
</evidence>
<name>A0A0N4WLK8_HAEPC</name>
<dbReference type="AlphaFoldDB" id="A0A0N4WLK8"/>
<accession>A0A0N4WLK8</accession>
<organism evidence="3">
    <name type="scientific">Haemonchus placei</name>
    <name type="common">Barber's pole worm</name>
    <dbReference type="NCBI Taxonomy" id="6290"/>
    <lineage>
        <taxon>Eukaryota</taxon>
        <taxon>Metazoa</taxon>
        <taxon>Ecdysozoa</taxon>
        <taxon>Nematoda</taxon>
        <taxon>Chromadorea</taxon>
        <taxon>Rhabditida</taxon>
        <taxon>Rhabditina</taxon>
        <taxon>Rhabditomorpha</taxon>
        <taxon>Strongyloidea</taxon>
        <taxon>Trichostrongylidae</taxon>
        <taxon>Haemonchus</taxon>
    </lineage>
</organism>